<dbReference type="InterPro" id="IPR036322">
    <property type="entry name" value="WD40_repeat_dom_sf"/>
</dbReference>
<evidence type="ECO:0000256" key="1">
    <source>
        <dbReference type="SAM" id="MobiDB-lite"/>
    </source>
</evidence>
<dbReference type="EMBL" id="JOJR01000174">
    <property type="protein sequence ID" value="RCN42929.1"/>
    <property type="molecule type" value="Genomic_DNA"/>
</dbReference>
<reference evidence="2 3" key="1">
    <citation type="submission" date="2014-10" db="EMBL/GenBank/DDBJ databases">
        <title>Draft genome of the hookworm Ancylostoma caninum.</title>
        <authorList>
            <person name="Mitreva M."/>
        </authorList>
    </citation>
    <scope>NUCLEOTIDE SEQUENCE [LARGE SCALE GENOMIC DNA]</scope>
    <source>
        <strain evidence="2 3">Baltimore</strain>
    </source>
</reference>
<dbReference type="Proteomes" id="UP000252519">
    <property type="component" value="Unassembled WGS sequence"/>
</dbReference>
<dbReference type="InterPro" id="IPR015943">
    <property type="entry name" value="WD40/YVTN_repeat-like_dom_sf"/>
</dbReference>
<comment type="caution">
    <text evidence="2">The sequence shown here is derived from an EMBL/GenBank/DDBJ whole genome shotgun (WGS) entry which is preliminary data.</text>
</comment>
<dbReference type="AlphaFoldDB" id="A0A368GI66"/>
<keyword evidence="3" id="KW-1185">Reference proteome</keyword>
<feature type="non-terminal residue" evidence="2">
    <location>
        <position position="407"/>
    </location>
</feature>
<sequence length="407" mass="44338">MEVARKFVSSDLWIAMDSDEEPVPGSCIIENITEVEVVVTEAAEQQKDEIKSGEVVEEVESVTKVEATSMDPNSGEIVSDMQVCDTVVGTAEEEPNDVKEAKIEAESTTTIDDASTDEPAVLEATPTEPSVASSVFETPPTEVLTTITQPEAVPDKPPPASVIAEATPTDQSTAVDKPEATPTEQPSTSTEDAEKKSVIEAILAKLNDPEAKLNRRERRALQRELEAAQGIQRDFPTPSQNTSSDDASISHTSFDKEHNLIAEKWPGRGRSSYKRPATSSNEGESKALKVQKVQDTPPTIPMRRESIFKFDNVAMHPHDSVKDAFHCARMSYASTSFPINNFLKLCRFSPSGSHVATTSADNSARIFELNAEQKLSLVVKIPLGDPIYDAAWLFDGSDRQFLATTAK</sequence>
<feature type="region of interest" description="Disordered" evidence="1">
    <location>
        <begin position="92"/>
        <end position="196"/>
    </location>
</feature>
<evidence type="ECO:0000313" key="3">
    <source>
        <dbReference type="Proteomes" id="UP000252519"/>
    </source>
</evidence>
<accession>A0A368GI66</accession>
<organism evidence="2 3">
    <name type="scientific">Ancylostoma caninum</name>
    <name type="common">Dog hookworm</name>
    <dbReference type="NCBI Taxonomy" id="29170"/>
    <lineage>
        <taxon>Eukaryota</taxon>
        <taxon>Metazoa</taxon>
        <taxon>Ecdysozoa</taxon>
        <taxon>Nematoda</taxon>
        <taxon>Chromadorea</taxon>
        <taxon>Rhabditida</taxon>
        <taxon>Rhabditina</taxon>
        <taxon>Rhabditomorpha</taxon>
        <taxon>Strongyloidea</taxon>
        <taxon>Ancylostomatidae</taxon>
        <taxon>Ancylostomatinae</taxon>
        <taxon>Ancylostoma</taxon>
    </lineage>
</organism>
<feature type="region of interest" description="Disordered" evidence="1">
    <location>
        <begin position="227"/>
        <end position="294"/>
    </location>
</feature>
<feature type="compositionally biased region" description="Polar residues" evidence="1">
    <location>
        <begin position="127"/>
        <end position="136"/>
    </location>
</feature>
<name>A0A368GI66_ANCCA</name>
<feature type="compositionally biased region" description="Polar residues" evidence="1">
    <location>
        <begin position="237"/>
        <end position="252"/>
    </location>
</feature>
<dbReference type="STRING" id="29170.A0A368GI66"/>
<evidence type="ECO:0008006" key="4">
    <source>
        <dbReference type="Google" id="ProtNLM"/>
    </source>
</evidence>
<protein>
    <recommendedName>
        <fullName evidence="4">WD domain, G-beta repeat protein</fullName>
    </recommendedName>
</protein>
<feature type="compositionally biased region" description="Basic and acidic residues" evidence="1">
    <location>
        <begin position="96"/>
        <end position="105"/>
    </location>
</feature>
<dbReference type="SUPFAM" id="SSF50978">
    <property type="entry name" value="WD40 repeat-like"/>
    <property type="match status" value="1"/>
</dbReference>
<dbReference type="Gene3D" id="2.130.10.10">
    <property type="entry name" value="YVTN repeat-like/Quinoprotein amine dehydrogenase"/>
    <property type="match status" value="1"/>
</dbReference>
<proteinExistence type="predicted"/>
<gene>
    <name evidence="2" type="ORF">ANCCAN_11063</name>
</gene>
<evidence type="ECO:0000313" key="2">
    <source>
        <dbReference type="EMBL" id="RCN42929.1"/>
    </source>
</evidence>